<keyword evidence="1" id="KW-0732">Signal</keyword>
<sequence length="67" mass="7095">MFKKCLYIFLWICAMAGPANTTGVDYGQGNQKAQTSVAALKILTGNNSALPGLIYATPVASRPFGNE</sequence>
<evidence type="ECO:0000313" key="3">
    <source>
        <dbReference type="Proteomes" id="UP001053296"/>
    </source>
</evidence>
<dbReference type="Proteomes" id="UP001053296">
    <property type="component" value="Chromosome"/>
</dbReference>
<dbReference type="RefSeq" id="WP_229595268.1">
    <property type="nucleotide sequence ID" value="NZ_AP024485.1"/>
</dbReference>
<proteinExistence type="predicted"/>
<feature type="signal peptide" evidence="1">
    <location>
        <begin position="1"/>
        <end position="21"/>
    </location>
</feature>
<keyword evidence="3" id="KW-1185">Reference proteome</keyword>
<protein>
    <submittedName>
        <fullName evidence="2">Uncharacterized protein</fullName>
    </submittedName>
</protein>
<reference evidence="2" key="1">
    <citation type="journal article" date="2022" name="Arch. Microbiol.">
        <title>Pseudodesulfovibrio sediminis sp. nov., a mesophilic and neutrophilic sulfate-reducing bacterium isolated from sediment of a brackish lake.</title>
        <authorList>
            <person name="Takahashi A."/>
            <person name="Kojima H."/>
            <person name="Watanabe M."/>
            <person name="Fukui M."/>
        </authorList>
    </citation>
    <scope>NUCLEOTIDE SEQUENCE</scope>
    <source>
        <strain evidence="2">SF6</strain>
    </source>
</reference>
<dbReference type="EMBL" id="AP024485">
    <property type="protein sequence ID" value="BCS88022.1"/>
    <property type="molecule type" value="Genomic_DNA"/>
</dbReference>
<organism evidence="2 3">
    <name type="scientific">Pseudodesulfovibrio sediminis</name>
    <dbReference type="NCBI Taxonomy" id="2810563"/>
    <lineage>
        <taxon>Bacteria</taxon>
        <taxon>Pseudomonadati</taxon>
        <taxon>Thermodesulfobacteriota</taxon>
        <taxon>Desulfovibrionia</taxon>
        <taxon>Desulfovibrionales</taxon>
        <taxon>Desulfovibrionaceae</taxon>
    </lineage>
</organism>
<evidence type="ECO:0000313" key="2">
    <source>
        <dbReference type="EMBL" id="BCS88022.1"/>
    </source>
</evidence>
<evidence type="ECO:0000256" key="1">
    <source>
        <dbReference type="SAM" id="SignalP"/>
    </source>
</evidence>
<feature type="chain" id="PRO_5046490882" evidence="1">
    <location>
        <begin position="22"/>
        <end position="67"/>
    </location>
</feature>
<gene>
    <name evidence="2" type="ORF">PSDVSF_12640</name>
</gene>
<name>A0ABN6ERH0_9BACT</name>
<accession>A0ABN6ERH0</accession>